<dbReference type="EMBL" id="FOOX01000020">
    <property type="protein sequence ID" value="SFH22844.1"/>
    <property type="molecule type" value="Genomic_DNA"/>
</dbReference>
<comment type="catalytic activity">
    <reaction evidence="1">
        <text>Hydrolyzes the link between N-acetylmuramoyl residues and L-amino acid residues in certain cell-wall glycopeptides.</text>
        <dbReference type="EC" id="3.5.1.28"/>
    </reaction>
</comment>
<dbReference type="InterPro" id="IPR036505">
    <property type="entry name" value="Amidase/PGRP_sf"/>
</dbReference>
<proteinExistence type="inferred from homology"/>
<evidence type="ECO:0000313" key="10">
    <source>
        <dbReference type="Proteomes" id="UP000199337"/>
    </source>
</evidence>
<evidence type="ECO:0000256" key="4">
    <source>
        <dbReference type="ARBA" id="ARBA00022801"/>
    </source>
</evidence>
<dbReference type="GO" id="GO:0009253">
    <property type="term" value="P:peptidoglycan catabolic process"/>
    <property type="evidence" value="ECO:0007669"/>
    <property type="project" value="InterPro"/>
</dbReference>
<dbReference type="PROSITE" id="PS51782">
    <property type="entry name" value="LYSM"/>
    <property type="match status" value="1"/>
</dbReference>
<keyword evidence="6" id="KW-0178">Competence</keyword>
<evidence type="ECO:0000313" key="9">
    <source>
        <dbReference type="EMBL" id="SFH22844.1"/>
    </source>
</evidence>
<evidence type="ECO:0000256" key="1">
    <source>
        <dbReference type="ARBA" id="ARBA00001561"/>
    </source>
</evidence>
<gene>
    <name evidence="9" type="ORF">SAMN05660649_04358</name>
</gene>
<dbReference type="InterPro" id="IPR036779">
    <property type="entry name" value="LysM_dom_sf"/>
</dbReference>
<sequence length="258" mass="28422">MIIKKEILPEGLKARTGCPMEPKYITIHNTGNSNPGANAAGHSRYLQGGNSGSTGWHFTIDDKEIIQHIPANEVVYHAGDGKDGPGNTTSIGIEICQNKDGDLEKAISNAVFLIRQLMEQYNIPLENVVPHRRWSGKYCPEKILPRWDEFIDTVAGIYTVKPGDTLGQIASRFNIGLADFIKLNKVSNPDIVAVGTRLNVLMPMTSTQIPATDPLVGVPDWARGAVLKAYQKGYITEPQGDVTFYRLLVLLDRLEVLK</sequence>
<dbReference type="GO" id="GO:0030420">
    <property type="term" value="P:establishment of competence for transformation"/>
    <property type="evidence" value="ECO:0007669"/>
    <property type="project" value="UniProtKB-KW"/>
</dbReference>
<evidence type="ECO:0000259" key="8">
    <source>
        <dbReference type="PROSITE" id="PS51782"/>
    </source>
</evidence>
<dbReference type="AlphaFoldDB" id="A0A1I2YAU2"/>
<comment type="similarity">
    <text evidence="2">Belongs to the N-acetylmuramoyl-L-alanine amidase 2 family.</text>
</comment>
<dbReference type="PANTHER" id="PTHR30417">
    <property type="entry name" value="N-ACETYLMURAMOYL-L-ALANINE AMIDASE AMID"/>
    <property type="match status" value="1"/>
</dbReference>
<keyword evidence="7" id="KW-0961">Cell wall biogenesis/degradation</keyword>
<dbReference type="Proteomes" id="UP000199337">
    <property type="component" value="Unassembled WGS sequence"/>
</dbReference>
<dbReference type="Pfam" id="PF01510">
    <property type="entry name" value="Amidase_2"/>
    <property type="match status" value="1"/>
</dbReference>
<reference evidence="10" key="1">
    <citation type="submission" date="2016-10" db="EMBL/GenBank/DDBJ databases">
        <authorList>
            <person name="Varghese N."/>
            <person name="Submissions S."/>
        </authorList>
    </citation>
    <scope>NUCLEOTIDE SEQUENCE [LARGE SCALE GENOMIC DNA]</scope>
    <source>
        <strain evidence="10">DSM 17038</strain>
    </source>
</reference>
<accession>A0A1I2YAU2</accession>
<dbReference type="InterPro" id="IPR051206">
    <property type="entry name" value="NAMLAA_amidase_2"/>
</dbReference>
<dbReference type="Gene3D" id="3.10.350.10">
    <property type="entry name" value="LysM domain"/>
    <property type="match status" value="1"/>
</dbReference>
<dbReference type="PANTHER" id="PTHR30417:SF11">
    <property type="entry name" value="N-ACETYLMURAMOYL-L-ALANINE AMIDASE XLYA"/>
    <property type="match status" value="1"/>
</dbReference>
<dbReference type="OrthoDB" id="9794294at2"/>
<keyword evidence="10" id="KW-1185">Reference proteome</keyword>
<dbReference type="InterPro" id="IPR002502">
    <property type="entry name" value="Amidase_domain"/>
</dbReference>
<evidence type="ECO:0000256" key="2">
    <source>
        <dbReference type="ARBA" id="ARBA00007553"/>
    </source>
</evidence>
<dbReference type="STRING" id="341036.SAMN05660649_04358"/>
<dbReference type="InterPro" id="IPR018392">
    <property type="entry name" value="LysM"/>
</dbReference>
<dbReference type="SMART" id="SM00644">
    <property type="entry name" value="Ami_2"/>
    <property type="match status" value="1"/>
</dbReference>
<dbReference type="GO" id="GO:0030435">
    <property type="term" value="P:sporulation resulting in formation of a cellular spore"/>
    <property type="evidence" value="ECO:0007669"/>
    <property type="project" value="UniProtKB-KW"/>
</dbReference>
<keyword evidence="5" id="KW-0749">Sporulation</keyword>
<dbReference type="SUPFAM" id="SSF54106">
    <property type="entry name" value="LysM domain"/>
    <property type="match status" value="1"/>
</dbReference>
<evidence type="ECO:0000256" key="5">
    <source>
        <dbReference type="ARBA" id="ARBA00022969"/>
    </source>
</evidence>
<dbReference type="Pfam" id="PF01476">
    <property type="entry name" value="LysM"/>
    <property type="match status" value="1"/>
</dbReference>
<dbReference type="SMART" id="SM00257">
    <property type="entry name" value="LysM"/>
    <property type="match status" value="1"/>
</dbReference>
<dbReference type="Gene3D" id="3.40.80.10">
    <property type="entry name" value="Peptidoglycan recognition protein-like"/>
    <property type="match status" value="1"/>
</dbReference>
<evidence type="ECO:0000256" key="3">
    <source>
        <dbReference type="ARBA" id="ARBA00011901"/>
    </source>
</evidence>
<evidence type="ECO:0000256" key="7">
    <source>
        <dbReference type="ARBA" id="ARBA00023316"/>
    </source>
</evidence>
<evidence type="ECO:0000256" key="6">
    <source>
        <dbReference type="ARBA" id="ARBA00023287"/>
    </source>
</evidence>
<dbReference type="GO" id="GO:0009254">
    <property type="term" value="P:peptidoglycan turnover"/>
    <property type="evidence" value="ECO:0007669"/>
    <property type="project" value="TreeGrafter"/>
</dbReference>
<dbReference type="GO" id="GO:0008745">
    <property type="term" value="F:N-acetylmuramoyl-L-alanine amidase activity"/>
    <property type="evidence" value="ECO:0007669"/>
    <property type="project" value="UniProtKB-EC"/>
</dbReference>
<name>A0A1I2YAU2_9FIRM</name>
<dbReference type="RefSeq" id="WP_092474323.1">
    <property type="nucleotide sequence ID" value="NZ_FOOX01000020.1"/>
</dbReference>
<protein>
    <recommendedName>
        <fullName evidence="3">N-acetylmuramoyl-L-alanine amidase</fullName>
        <ecNumber evidence="3">3.5.1.28</ecNumber>
    </recommendedName>
</protein>
<dbReference type="CDD" id="cd00118">
    <property type="entry name" value="LysM"/>
    <property type="match status" value="1"/>
</dbReference>
<dbReference type="SUPFAM" id="SSF55846">
    <property type="entry name" value="N-acetylmuramoyl-L-alanine amidase-like"/>
    <property type="match status" value="1"/>
</dbReference>
<dbReference type="CDD" id="cd06583">
    <property type="entry name" value="PGRP"/>
    <property type="match status" value="1"/>
</dbReference>
<feature type="domain" description="LysM" evidence="8">
    <location>
        <begin position="156"/>
        <end position="200"/>
    </location>
</feature>
<organism evidence="9 10">
    <name type="scientific">Desulfotruncus arcticus DSM 17038</name>
    <dbReference type="NCBI Taxonomy" id="1121424"/>
    <lineage>
        <taxon>Bacteria</taxon>
        <taxon>Bacillati</taxon>
        <taxon>Bacillota</taxon>
        <taxon>Clostridia</taxon>
        <taxon>Eubacteriales</taxon>
        <taxon>Desulfallaceae</taxon>
        <taxon>Desulfotruncus</taxon>
    </lineage>
</organism>
<dbReference type="GO" id="GO:0071555">
    <property type="term" value="P:cell wall organization"/>
    <property type="evidence" value="ECO:0007669"/>
    <property type="project" value="UniProtKB-KW"/>
</dbReference>
<dbReference type="EC" id="3.5.1.28" evidence="3"/>
<keyword evidence="4" id="KW-0378">Hydrolase</keyword>